<feature type="chain" id="PRO_5045786142" evidence="2">
    <location>
        <begin position="21"/>
        <end position="219"/>
    </location>
</feature>
<sequence>MIPKFVALVLLGLYLPLSLAHDGHETGAVDAGTEEWDDSMDYMVEDEVHAFEERDEANGPAADKMPEKTCYFAAGCTDGNDEDPSIRCPPDHTYMGVETEHNPLTTILAPPCPKGQGHPICCPKDVAVSRCGWQGEPGKSEYACFPEGSSAVDPSQYESMEDPGVEARDAEDEEEYEYEYMEDPGVEDEEEYEYESMEDPNVEARDAEDEEEYEYEGEW</sequence>
<keyword evidence="4" id="KW-1185">Reference proteome</keyword>
<comment type="caution">
    <text evidence="3">The sequence shown here is derived from an EMBL/GenBank/DDBJ whole genome shotgun (WGS) entry which is preliminary data.</text>
</comment>
<feature type="signal peptide" evidence="2">
    <location>
        <begin position="1"/>
        <end position="20"/>
    </location>
</feature>
<evidence type="ECO:0000256" key="2">
    <source>
        <dbReference type="SAM" id="SignalP"/>
    </source>
</evidence>
<feature type="compositionally biased region" description="Acidic residues" evidence="1">
    <location>
        <begin position="159"/>
        <end position="219"/>
    </location>
</feature>
<reference evidence="3 4" key="1">
    <citation type="submission" date="2024-09" db="EMBL/GenBank/DDBJ databases">
        <title>Itraconazole resistance in Madurella fahalii resulting from another homologue of gene encoding cytochrome P450 14-alpha sterol demethylase (CYP51).</title>
        <authorList>
            <person name="Yoshioka I."/>
            <person name="Fahal A.H."/>
            <person name="Kaneko S."/>
            <person name="Yaguchi T."/>
        </authorList>
    </citation>
    <scope>NUCLEOTIDE SEQUENCE [LARGE SCALE GENOMIC DNA]</scope>
    <source>
        <strain evidence="3 4">IFM 68171</strain>
    </source>
</reference>
<dbReference type="RefSeq" id="XP_070920898.1">
    <property type="nucleotide sequence ID" value="XM_071064797.1"/>
</dbReference>
<protein>
    <submittedName>
        <fullName evidence="3">Uncharacterized protein</fullName>
    </submittedName>
</protein>
<proteinExistence type="predicted"/>
<evidence type="ECO:0000256" key="1">
    <source>
        <dbReference type="SAM" id="MobiDB-lite"/>
    </source>
</evidence>
<gene>
    <name evidence="3" type="ORF">MFIFM68171_09378</name>
</gene>
<accession>A0ABQ0GN18</accession>
<evidence type="ECO:0000313" key="4">
    <source>
        <dbReference type="Proteomes" id="UP001628179"/>
    </source>
</evidence>
<evidence type="ECO:0000313" key="3">
    <source>
        <dbReference type="EMBL" id="GAB1319168.1"/>
    </source>
</evidence>
<dbReference type="Proteomes" id="UP001628179">
    <property type="component" value="Unassembled WGS sequence"/>
</dbReference>
<keyword evidence="2" id="KW-0732">Signal</keyword>
<dbReference type="GeneID" id="98180120"/>
<feature type="region of interest" description="Disordered" evidence="1">
    <location>
        <begin position="153"/>
        <end position="219"/>
    </location>
</feature>
<name>A0ABQ0GN18_9PEZI</name>
<organism evidence="3 4">
    <name type="scientific">Madurella fahalii</name>
    <dbReference type="NCBI Taxonomy" id="1157608"/>
    <lineage>
        <taxon>Eukaryota</taxon>
        <taxon>Fungi</taxon>
        <taxon>Dikarya</taxon>
        <taxon>Ascomycota</taxon>
        <taxon>Pezizomycotina</taxon>
        <taxon>Sordariomycetes</taxon>
        <taxon>Sordariomycetidae</taxon>
        <taxon>Sordariales</taxon>
        <taxon>Sordariales incertae sedis</taxon>
        <taxon>Madurella</taxon>
    </lineage>
</organism>
<dbReference type="EMBL" id="BAAFSV010000005">
    <property type="protein sequence ID" value="GAB1319168.1"/>
    <property type="molecule type" value="Genomic_DNA"/>
</dbReference>